<feature type="compositionally biased region" description="Basic residues" evidence="1">
    <location>
        <begin position="311"/>
        <end position="320"/>
    </location>
</feature>
<dbReference type="AlphaFoldDB" id="A0A0L0FRF5"/>
<sequence>MIHDASGRNTIQVHTGAFKYIGFFEPPISHTSAYQTHTYLPNLHSSVTYRTGGDDDRAEDGGSLSDGGPIRSHSQKKKKKRTMKKRVVLAKPQGVRSGRNTPNDTHSPTPKPNPKPNPTAIATATAQGVTPATTSAPTHPTTGQAEAHTNGRAGADTESSRHLSCRFSGEARPTPTTATATVKGKTPKPSGSINRRSGPWESHRGTDGDASVSGSARSSVRSEGRYEAEEVSMASPVNPKNHNHSHNPRPSHVRDTSNTPSEADSPVPVRPLKRNSSASLKTPESANVGQSLYQLHDTEQQHQQPQLYHQLQHHVSHHPRPNPAPPTVHYTPHPHTPQRAQRQLSLTRQPQQPHRLSIDSIETAGVMRRGSRDDSEVIETRTQNRRVSLKDRNARTQSMMVPEHPVESASTGHLLDGRSRAQSSSGKERNNAPLTRTALQNATAQRNGRDSGTNSKRTSLISNPSSGGHSIRLATSPTPSRTSSGASTNTSPTLSRASPSPSVAKVRVRIKARQPSTNHSIPSTPQPQSQPQPQVNERKMTPLQAKYHKQQQRERLEQTYGFTDKQFAPDDR</sequence>
<feature type="region of interest" description="Disordered" evidence="1">
    <location>
        <begin position="298"/>
        <end position="572"/>
    </location>
</feature>
<feature type="compositionally biased region" description="Basic residues" evidence="1">
    <location>
        <begin position="241"/>
        <end position="251"/>
    </location>
</feature>
<keyword evidence="3" id="KW-1185">Reference proteome</keyword>
<reference evidence="2 3" key="1">
    <citation type="submission" date="2011-02" db="EMBL/GenBank/DDBJ databases">
        <title>The Genome Sequence of Sphaeroforma arctica JP610.</title>
        <authorList>
            <consortium name="The Broad Institute Genome Sequencing Platform"/>
            <person name="Russ C."/>
            <person name="Cuomo C."/>
            <person name="Young S.K."/>
            <person name="Zeng Q."/>
            <person name="Gargeya S."/>
            <person name="Alvarado L."/>
            <person name="Berlin A."/>
            <person name="Chapman S.B."/>
            <person name="Chen Z."/>
            <person name="Freedman E."/>
            <person name="Gellesch M."/>
            <person name="Goldberg J."/>
            <person name="Griggs A."/>
            <person name="Gujja S."/>
            <person name="Heilman E."/>
            <person name="Heiman D."/>
            <person name="Howarth C."/>
            <person name="Mehta T."/>
            <person name="Neiman D."/>
            <person name="Pearson M."/>
            <person name="Roberts A."/>
            <person name="Saif S."/>
            <person name="Shea T."/>
            <person name="Shenoy N."/>
            <person name="Sisk P."/>
            <person name="Stolte C."/>
            <person name="Sykes S."/>
            <person name="White J."/>
            <person name="Yandava C."/>
            <person name="Burger G."/>
            <person name="Gray M.W."/>
            <person name="Holland P.W.H."/>
            <person name="King N."/>
            <person name="Lang F.B.F."/>
            <person name="Roger A.J."/>
            <person name="Ruiz-Trillo I."/>
            <person name="Haas B."/>
            <person name="Nusbaum C."/>
            <person name="Birren B."/>
        </authorList>
    </citation>
    <scope>NUCLEOTIDE SEQUENCE [LARGE SCALE GENOMIC DNA]</scope>
    <source>
        <strain evidence="2 3">JP610</strain>
    </source>
</reference>
<feature type="compositionally biased region" description="Low complexity" evidence="1">
    <location>
        <begin position="301"/>
        <end position="310"/>
    </location>
</feature>
<feature type="compositionally biased region" description="Low complexity" evidence="1">
    <location>
        <begin position="118"/>
        <end position="142"/>
    </location>
</feature>
<organism evidence="2 3">
    <name type="scientific">Sphaeroforma arctica JP610</name>
    <dbReference type="NCBI Taxonomy" id="667725"/>
    <lineage>
        <taxon>Eukaryota</taxon>
        <taxon>Ichthyosporea</taxon>
        <taxon>Ichthyophonida</taxon>
        <taxon>Sphaeroforma</taxon>
    </lineage>
</organism>
<gene>
    <name evidence="2" type="ORF">SARC_08467</name>
</gene>
<evidence type="ECO:0000313" key="2">
    <source>
        <dbReference type="EMBL" id="KNC79126.1"/>
    </source>
</evidence>
<accession>A0A0L0FRF5</accession>
<dbReference type="Proteomes" id="UP000054560">
    <property type="component" value="Unassembled WGS sequence"/>
</dbReference>
<feature type="compositionally biased region" description="Polar residues" evidence="1">
    <location>
        <begin position="338"/>
        <end position="354"/>
    </location>
</feature>
<feature type="compositionally biased region" description="Polar residues" evidence="1">
    <location>
        <begin position="432"/>
        <end position="501"/>
    </location>
</feature>
<proteinExistence type="predicted"/>
<feature type="compositionally biased region" description="Low complexity" evidence="1">
    <location>
        <begin position="208"/>
        <end position="219"/>
    </location>
</feature>
<dbReference type="EMBL" id="KQ242361">
    <property type="protein sequence ID" value="KNC79126.1"/>
    <property type="molecule type" value="Genomic_DNA"/>
</dbReference>
<feature type="compositionally biased region" description="Polar residues" evidence="1">
    <location>
        <begin position="274"/>
        <end position="286"/>
    </location>
</feature>
<evidence type="ECO:0000256" key="1">
    <source>
        <dbReference type="SAM" id="MobiDB-lite"/>
    </source>
</evidence>
<feature type="region of interest" description="Disordered" evidence="1">
    <location>
        <begin position="50"/>
        <end position="286"/>
    </location>
</feature>
<dbReference type="RefSeq" id="XP_014153028.1">
    <property type="nucleotide sequence ID" value="XM_014297553.1"/>
</dbReference>
<evidence type="ECO:0000313" key="3">
    <source>
        <dbReference type="Proteomes" id="UP000054560"/>
    </source>
</evidence>
<feature type="compositionally biased region" description="Basic and acidic residues" evidence="1">
    <location>
        <begin position="370"/>
        <end position="379"/>
    </location>
</feature>
<name>A0A0L0FRF5_9EUKA</name>
<feature type="compositionally biased region" description="Low complexity" evidence="1">
    <location>
        <begin position="171"/>
        <end position="189"/>
    </location>
</feature>
<protein>
    <submittedName>
        <fullName evidence="2">Uncharacterized protein</fullName>
    </submittedName>
</protein>
<feature type="compositionally biased region" description="Basic residues" evidence="1">
    <location>
        <begin position="73"/>
        <end position="88"/>
    </location>
</feature>
<dbReference type="GeneID" id="25908971"/>
<feature type="compositionally biased region" description="Polar residues" evidence="1">
    <location>
        <begin position="98"/>
        <end position="107"/>
    </location>
</feature>